<feature type="compositionally biased region" description="Low complexity" evidence="1">
    <location>
        <begin position="145"/>
        <end position="160"/>
    </location>
</feature>
<keyword evidence="2" id="KW-0472">Membrane</keyword>
<dbReference type="AlphaFoldDB" id="A0A1I5YMW9"/>
<dbReference type="Pfam" id="PF10531">
    <property type="entry name" value="SLBB"/>
    <property type="match status" value="1"/>
</dbReference>
<dbReference type="GO" id="GO:0006281">
    <property type="term" value="P:DNA repair"/>
    <property type="evidence" value="ECO:0007669"/>
    <property type="project" value="InterPro"/>
</dbReference>
<feature type="domain" description="Helix-hairpin-helix DNA-binding motif class 1" evidence="3">
    <location>
        <begin position="177"/>
        <end position="196"/>
    </location>
</feature>
<dbReference type="Gene3D" id="1.10.150.280">
    <property type="entry name" value="AF1531-like domain"/>
    <property type="match status" value="1"/>
</dbReference>
<dbReference type="PANTHER" id="PTHR21180">
    <property type="entry name" value="ENDONUCLEASE/EXONUCLEASE/PHOSPHATASE FAMILY DOMAIN-CONTAINING PROTEIN 1"/>
    <property type="match status" value="1"/>
</dbReference>
<gene>
    <name evidence="4" type="ORF">SAMN04488506_2131</name>
</gene>
<name>A0A1I5YMW9_9LACT</name>
<evidence type="ECO:0000256" key="1">
    <source>
        <dbReference type="SAM" id="MobiDB-lite"/>
    </source>
</evidence>
<keyword evidence="5" id="KW-1185">Reference proteome</keyword>
<dbReference type="GO" id="GO:0015627">
    <property type="term" value="C:type II protein secretion system complex"/>
    <property type="evidence" value="ECO:0007669"/>
    <property type="project" value="TreeGrafter"/>
</dbReference>
<dbReference type="SUPFAM" id="SSF47781">
    <property type="entry name" value="RuvA domain 2-like"/>
    <property type="match status" value="1"/>
</dbReference>
<dbReference type="STRING" id="82801.SAMN04488506_2131"/>
<evidence type="ECO:0000313" key="5">
    <source>
        <dbReference type="Proteomes" id="UP000199136"/>
    </source>
</evidence>
<dbReference type="GO" id="GO:0015628">
    <property type="term" value="P:protein secretion by the type II secretion system"/>
    <property type="evidence" value="ECO:0007669"/>
    <property type="project" value="TreeGrafter"/>
</dbReference>
<feature type="domain" description="Helix-hairpin-helix DNA-binding motif class 1" evidence="3">
    <location>
        <begin position="207"/>
        <end position="226"/>
    </location>
</feature>
<protein>
    <submittedName>
        <fullName evidence="4">Competence protein ComEA</fullName>
    </submittedName>
</protein>
<dbReference type="InterPro" id="IPR004509">
    <property type="entry name" value="Competence_ComEA_HhH"/>
</dbReference>
<dbReference type="GO" id="GO:0003677">
    <property type="term" value="F:DNA binding"/>
    <property type="evidence" value="ECO:0007669"/>
    <property type="project" value="InterPro"/>
</dbReference>
<dbReference type="EMBL" id="FOXW01000010">
    <property type="protein sequence ID" value="SFQ45604.1"/>
    <property type="molecule type" value="Genomic_DNA"/>
</dbReference>
<dbReference type="RefSeq" id="WP_244887693.1">
    <property type="nucleotide sequence ID" value="NZ_FOXW01000010.1"/>
</dbReference>
<keyword evidence="2" id="KW-1133">Transmembrane helix</keyword>
<proteinExistence type="predicted"/>
<reference evidence="4 5" key="1">
    <citation type="submission" date="2016-10" db="EMBL/GenBank/DDBJ databases">
        <authorList>
            <person name="de Groot N.N."/>
        </authorList>
    </citation>
    <scope>NUCLEOTIDE SEQUENCE [LARGE SCALE GENOMIC DNA]</scope>
    <source>
        <strain evidence="4 5">DSM 20581</strain>
    </source>
</reference>
<dbReference type="InterPro" id="IPR003583">
    <property type="entry name" value="Hlx-hairpin-Hlx_DNA-bd_motif"/>
</dbReference>
<evidence type="ECO:0000313" key="4">
    <source>
        <dbReference type="EMBL" id="SFQ45604.1"/>
    </source>
</evidence>
<keyword evidence="2" id="KW-0812">Transmembrane</keyword>
<evidence type="ECO:0000259" key="3">
    <source>
        <dbReference type="SMART" id="SM00278"/>
    </source>
</evidence>
<evidence type="ECO:0000256" key="2">
    <source>
        <dbReference type="SAM" id="Phobius"/>
    </source>
</evidence>
<dbReference type="InterPro" id="IPR051675">
    <property type="entry name" value="Endo/Exo/Phosphatase_dom_1"/>
</dbReference>
<feature type="region of interest" description="Disordered" evidence="1">
    <location>
        <begin position="144"/>
        <end position="167"/>
    </location>
</feature>
<dbReference type="SMART" id="SM00278">
    <property type="entry name" value="HhH1"/>
    <property type="match status" value="2"/>
</dbReference>
<dbReference type="InterPro" id="IPR019554">
    <property type="entry name" value="Soluble_ligand-bd"/>
</dbReference>
<dbReference type="NCBIfam" id="TIGR00426">
    <property type="entry name" value="competence protein ComEA helix-hairpin-helix repeat region"/>
    <property type="match status" value="1"/>
</dbReference>
<sequence length="232" mass="25484">MVKVWYRLKEKAATHSLQIGLISTSLGVVLIVVSFFLLTTTRKSEINPEELLDDSTEEYLLDPTAIEEGAETENTEESASPTEEVYVDVKGAVKKPGVYAVSSDMRMMDVIEMAGGFLVSADQSQINLALKLVDQMVVYVPQIGEEPPTSTEESLSSLNPESEEKESQININTADAQQLQELNGIGEKKAEKIIQYREESGSFQTIEDLKNVSGIGDKTFESLKDLITVGAE</sequence>
<organism evidence="4 5">
    <name type="scientific">Desemzia incerta</name>
    <dbReference type="NCBI Taxonomy" id="82801"/>
    <lineage>
        <taxon>Bacteria</taxon>
        <taxon>Bacillati</taxon>
        <taxon>Bacillota</taxon>
        <taxon>Bacilli</taxon>
        <taxon>Lactobacillales</taxon>
        <taxon>Carnobacteriaceae</taxon>
        <taxon>Desemzia</taxon>
    </lineage>
</organism>
<dbReference type="PANTHER" id="PTHR21180:SF32">
    <property type="entry name" value="ENDONUCLEASE_EXONUCLEASE_PHOSPHATASE FAMILY DOMAIN-CONTAINING PROTEIN 1"/>
    <property type="match status" value="1"/>
</dbReference>
<dbReference type="InterPro" id="IPR010994">
    <property type="entry name" value="RuvA_2-like"/>
</dbReference>
<dbReference type="Pfam" id="PF12836">
    <property type="entry name" value="HHH_3"/>
    <property type="match status" value="1"/>
</dbReference>
<accession>A0A1I5YMW9</accession>
<feature type="transmembrane region" description="Helical" evidence="2">
    <location>
        <begin position="20"/>
        <end position="38"/>
    </location>
</feature>
<dbReference type="Proteomes" id="UP000199136">
    <property type="component" value="Unassembled WGS sequence"/>
</dbReference>